<dbReference type="GO" id="GO:0016042">
    <property type="term" value="P:lipid catabolic process"/>
    <property type="evidence" value="ECO:0007669"/>
    <property type="project" value="UniProtKB-UniRule"/>
</dbReference>
<keyword evidence="4" id="KW-1185">Reference proteome</keyword>
<dbReference type="Gene3D" id="3.40.50.1820">
    <property type="entry name" value="alpha/beta hydrolase"/>
    <property type="match status" value="2"/>
</dbReference>
<evidence type="ECO:0000313" key="3">
    <source>
        <dbReference type="EMBL" id="KAF2305261.1"/>
    </source>
</evidence>
<organism evidence="3 4">
    <name type="scientific">Hevea brasiliensis</name>
    <name type="common">Para rubber tree</name>
    <name type="synonym">Siphonia brasiliensis</name>
    <dbReference type="NCBI Taxonomy" id="3981"/>
    <lineage>
        <taxon>Eukaryota</taxon>
        <taxon>Viridiplantae</taxon>
        <taxon>Streptophyta</taxon>
        <taxon>Embryophyta</taxon>
        <taxon>Tracheophyta</taxon>
        <taxon>Spermatophyta</taxon>
        <taxon>Magnoliopsida</taxon>
        <taxon>eudicotyledons</taxon>
        <taxon>Gunneridae</taxon>
        <taxon>Pentapetalae</taxon>
        <taxon>rosids</taxon>
        <taxon>fabids</taxon>
        <taxon>Malpighiales</taxon>
        <taxon>Euphorbiaceae</taxon>
        <taxon>Crotonoideae</taxon>
        <taxon>Micrandreae</taxon>
        <taxon>Hevea</taxon>
    </lineage>
</organism>
<dbReference type="GO" id="GO:0008970">
    <property type="term" value="F:phospholipase A1 activity"/>
    <property type="evidence" value="ECO:0007669"/>
    <property type="project" value="UniProtKB-UniRule"/>
</dbReference>
<protein>
    <recommendedName>
        <fullName evidence="2">Phospholipase A1</fullName>
        <ecNumber evidence="2">3.1.1.-</ecNumber>
    </recommendedName>
</protein>
<sequence>MANDIATNWKVLSGEKNWEDLLDPIDDNRRRYLIRYGQLTGTVGDAFNDVKVLERLGDLWTSTQNKRGSEHNCNWPQLGAALATLNAMDIAANGYNKPSGSETVYPVTAFVYASPALETKLSAKCSLD</sequence>
<dbReference type="EMBL" id="JAAGAX010000008">
    <property type="protein sequence ID" value="KAF2305261.1"/>
    <property type="molecule type" value="Genomic_DNA"/>
</dbReference>
<proteinExistence type="inferred from homology"/>
<comment type="similarity">
    <text evidence="2">Belongs to the AB hydrolase superfamily. Lipase family.</text>
</comment>
<dbReference type="EC" id="3.1.1.-" evidence="2"/>
<dbReference type="PANTHER" id="PTHR31828:SF20">
    <property type="entry name" value="PHOSPHOLIPASE A1"/>
    <property type="match status" value="1"/>
</dbReference>
<dbReference type="PANTHER" id="PTHR31828">
    <property type="entry name" value="PHOSPHOLIPASE A1-IIGAMMA"/>
    <property type="match status" value="1"/>
</dbReference>
<dbReference type="InterPro" id="IPR033556">
    <property type="entry name" value="PLA"/>
</dbReference>
<keyword evidence="2" id="KW-0442">Lipid degradation</keyword>
<comment type="function">
    <text evidence="2">Acylhydrolase that catalyzes the hydrolysis of phospholipids at the sn-1 position.</text>
</comment>
<dbReference type="InterPro" id="IPR029058">
    <property type="entry name" value="AB_hydrolase_fold"/>
</dbReference>
<reference evidence="3 4" key="1">
    <citation type="journal article" date="2020" name="Mol. Plant">
        <title>The Chromosome-Based Rubber Tree Genome Provides New Insights into Spurge Genome Evolution and Rubber Biosynthesis.</title>
        <authorList>
            <person name="Liu J."/>
            <person name="Shi C."/>
            <person name="Shi C.C."/>
            <person name="Li W."/>
            <person name="Zhang Q.J."/>
            <person name="Zhang Y."/>
            <person name="Li K."/>
            <person name="Lu H.F."/>
            <person name="Shi C."/>
            <person name="Zhu S.T."/>
            <person name="Xiao Z.Y."/>
            <person name="Nan H."/>
            <person name="Yue Y."/>
            <person name="Zhu X.G."/>
            <person name="Wu Y."/>
            <person name="Hong X.N."/>
            <person name="Fan G.Y."/>
            <person name="Tong Y."/>
            <person name="Zhang D."/>
            <person name="Mao C.L."/>
            <person name="Liu Y.L."/>
            <person name="Hao S.J."/>
            <person name="Liu W.Q."/>
            <person name="Lv M.Q."/>
            <person name="Zhang H.B."/>
            <person name="Liu Y."/>
            <person name="Hu-Tang G.R."/>
            <person name="Wang J.P."/>
            <person name="Wang J.H."/>
            <person name="Sun Y.H."/>
            <person name="Ni S.B."/>
            <person name="Chen W.B."/>
            <person name="Zhang X.C."/>
            <person name="Jiao Y.N."/>
            <person name="Eichler E.E."/>
            <person name="Li G.H."/>
            <person name="Liu X."/>
            <person name="Gao L.Z."/>
        </authorList>
    </citation>
    <scope>NUCLEOTIDE SEQUENCE [LARGE SCALE GENOMIC DNA]</scope>
    <source>
        <strain evidence="4">cv. GT1</strain>
        <tissue evidence="3">Leaf</tissue>
    </source>
</reference>
<evidence type="ECO:0000313" key="4">
    <source>
        <dbReference type="Proteomes" id="UP000467840"/>
    </source>
</evidence>
<evidence type="ECO:0000256" key="1">
    <source>
        <dbReference type="ARBA" id="ARBA00022801"/>
    </source>
</evidence>
<comment type="caution">
    <text evidence="3">The sequence shown here is derived from an EMBL/GenBank/DDBJ whole genome shotgun (WGS) entry which is preliminary data.</text>
</comment>
<evidence type="ECO:0000256" key="2">
    <source>
        <dbReference type="RuleBase" id="RU367093"/>
    </source>
</evidence>
<dbReference type="Proteomes" id="UP000467840">
    <property type="component" value="Chromosome 9"/>
</dbReference>
<keyword evidence="2" id="KW-0443">Lipid metabolism</keyword>
<gene>
    <name evidence="3" type="ORF">GH714_003387</name>
</gene>
<dbReference type="AlphaFoldDB" id="A0A6A6LV16"/>
<keyword evidence="1 2" id="KW-0378">Hydrolase</keyword>
<name>A0A6A6LV16_HEVBR</name>
<accession>A0A6A6LV16</accession>